<dbReference type="OrthoDB" id="293823at2759"/>
<keyword evidence="4" id="KW-0963">Cytoplasm</keyword>
<name>A0A9W6Z677_AMBMO</name>
<dbReference type="InterPro" id="IPR007207">
    <property type="entry name" value="Not_N"/>
</dbReference>
<evidence type="ECO:0000256" key="6">
    <source>
        <dbReference type="ARBA" id="ARBA00023015"/>
    </source>
</evidence>
<evidence type="ECO:0000256" key="5">
    <source>
        <dbReference type="ARBA" id="ARBA00022491"/>
    </source>
</evidence>
<evidence type="ECO:0000259" key="10">
    <source>
        <dbReference type="Pfam" id="PF04065"/>
    </source>
</evidence>
<dbReference type="AlphaFoldDB" id="A0A9W6Z677"/>
<dbReference type="GO" id="GO:0005634">
    <property type="term" value="C:nucleus"/>
    <property type="evidence" value="ECO:0007669"/>
    <property type="project" value="UniProtKB-SubCell"/>
</dbReference>
<comment type="subcellular location">
    <subcellularLocation>
        <location evidence="2">Cytoplasm</location>
    </subcellularLocation>
    <subcellularLocation>
        <location evidence="1">Nucleus</location>
    </subcellularLocation>
</comment>
<evidence type="ECO:0000256" key="9">
    <source>
        <dbReference type="SAM" id="Coils"/>
    </source>
</evidence>
<organism evidence="11 12">
    <name type="scientific">Ambrosiozyma monospora</name>
    <name type="common">Yeast</name>
    <name type="synonym">Endomycopsis monosporus</name>
    <dbReference type="NCBI Taxonomy" id="43982"/>
    <lineage>
        <taxon>Eukaryota</taxon>
        <taxon>Fungi</taxon>
        <taxon>Dikarya</taxon>
        <taxon>Ascomycota</taxon>
        <taxon>Saccharomycotina</taxon>
        <taxon>Pichiomycetes</taxon>
        <taxon>Pichiales</taxon>
        <taxon>Pichiaceae</taxon>
        <taxon>Ambrosiozyma</taxon>
    </lineage>
</organism>
<feature type="domain" description="CCR4-Not complex component Not N-terminal" evidence="10">
    <location>
        <begin position="69"/>
        <end position="287"/>
    </location>
</feature>
<dbReference type="GO" id="GO:0006355">
    <property type="term" value="P:regulation of DNA-templated transcription"/>
    <property type="evidence" value="ECO:0007669"/>
    <property type="project" value="InterPro"/>
</dbReference>
<reference evidence="11" key="1">
    <citation type="submission" date="2023-04" db="EMBL/GenBank/DDBJ databases">
        <title>Ambrosiozyma monospora NBRC 1965.</title>
        <authorList>
            <person name="Ichikawa N."/>
            <person name="Sato H."/>
            <person name="Tonouchi N."/>
        </authorList>
    </citation>
    <scope>NUCLEOTIDE SEQUENCE</scope>
    <source>
        <strain evidence="11">NBRC 1965</strain>
    </source>
</reference>
<feature type="coiled-coil region" evidence="9">
    <location>
        <begin position="101"/>
        <end position="157"/>
    </location>
</feature>
<evidence type="ECO:0000313" key="12">
    <source>
        <dbReference type="Proteomes" id="UP001165063"/>
    </source>
</evidence>
<accession>A0A9W6Z677</accession>
<feature type="coiled-coil region" evidence="9">
    <location>
        <begin position="181"/>
        <end position="208"/>
    </location>
</feature>
<gene>
    <name evidence="11" type="ORF">Amon01_000796400</name>
</gene>
<dbReference type="Proteomes" id="UP001165063">
    <property type="component" value="Unassembled WGS sequence"/>
</dbReference>
<evidence type="ECO:0000256" key="3">
    <source>
        <dbReference type="ARBA" id="ARBA00007682"/>
    </source>
</evidence>
<keyword evidence="9" id="KW-0175">Coiled coil</keyword>
<comment type="caution">
    <text evidence="11">The sequence shown here is derived from an EMBL/GenBank/DDBJ whole genome shotgun (WGS) entry which is preliminary data.</text>
</comment>
<proteinExistence type="inferred from homology"/>
<dbReference type="PANTHER" id="PTHR23326">
    <property type="entry name" value="CCR4 NOT-RELATED"/>
    <property type="match status" value="1"/>
</dbReference>
<keyword evidence="12" id="KW-1185">Reference proteome</keyword>
<dbReference type="EMBL" id="BSXU01006468">
    <property type="protein sequence ID" value="GMG55895.1"/>
    <property type="molecule type" value="Genomic_DNA"/>
</dbReference>
<protein>
    <submittedName>
        <fullName evidence="11">Unnamed protein product</fullName>
    </submittedName>
</protein>
<sequence length="341" mass="40465">MAGQRKLQQYVRYPPPPYLTVDLLTLTDPVSIPPNSTPIPYNSTQFPQNMIMILTLPPLEFPLPLVIYREMDRVFKKIAEGLESFDLLYERHEDQPTAAQKDKLESDLKKEIKKLQRFREQVKNWQATNDIKDKDRLLDYRRQVEIAMEKYKVIEKESKTKAYSDQSLANVEEPQVDNEAMQFVRNTLDEIERQEERIEAEVEKITSVKKGKRVSYANEERKKELEETLENHRWHTKQLELILRLLENEKLSIDQVLNIKDDLTYYLEENQDPDFMHDDTIYDDLNLLSADEAIAQEVHGSLHNHSSKDDDIWKYEYGKWIVITTKTQNKWTNIVTYIYIP</sequence>
<evidence type="ECO:0000256" key="7">
    <source>
        <dbReference type="ARBA" id="ARBA00023163"/>
    </source>
</evidence>
<evidence type="ECO:0000313" key="11">
    <source>
        <dbReference type="EMBL" id="GMG55895.1"/>
    </source>
</evidence>
<dbReference type="GO" id="GO:0005737">
    <property type="term" value="C:cytoplasm"/>
    <property type="evidence" value="ECO:0007669"/>
    <property type="project" value="UniProtKB-SubCell"/>
</dbReference>
<dbReference type="Pfam" id="PF04065">
    <property type="entry name" value="Not3"/>
    <property type="match status" value="1"/>
</dbReference>
<evidence type="ECO:0000256" key="2">
    <source>
        <dbReference type="ARBA" id="ARBA00004496"/>
    </source>
</evidence>
<keyword evidence="5" id="KW-0678">Repressor</keyword>
<evidence type="ECO:0000256" key="1">
    <source>
        <dbReference type="ARBA" id="ARBA00004123"/>
    </source>
</evidence>
<comment type="similarity">
    <text evidence="3">Belongs to the CNOT2/3/5 family.</text>
</comment>
<keyword evidence="8" id="KW-0539">Nucleus</keyword>
<evidence type="ECO:0000256" key="8">
    <source>
        <dbReference type="ARBA" id="ARBA00023242"/>
    </source>
</evidence>
<evidence type="ECO:0000256" key="4">
    <source>
        <dbReference type="ARBA" id="ARBA00022490"/>
    </source>
</evidence>
<dbReference type="GO" id="GO:0030015">
    <property type="term" value="C:CCR4-NOT core complex"/>
    <property type="evidence" value="ECO:0007669"/>
    <property type="project" value="InterPro"/>
</dbReference>
<dbReference type="InterPro" id="IPR040168">
    <property type="entry name" value="Not2/3/5"/>
</dbReference>
<keyword evidence="6" id="KW-0805">Transcription regulation</keyword>
<keyword evidence="7" id="KW-0804">Transcription</keyword>